<dbReference type="AlphaFoldDB" id="A0A0L0G0M5"/>
<dbReference type="GeneID" id="25905626"/>
<keyword evidence="8" id="KW-1185">Reference proteome</keyword>
<evidence type="ECO:0000313" key="8">
    <source>
        <dbReference type="Proteomes" id="UP000054560"/>
    </source>
</evidence>
<dbReference type="eggNOG" id="KOG1497">
    <property type="taxonomic scope" value="Eukaryota"/>
</dbReference>
<dbReference type="InterPro" id="IPR040134">
    <property type="entry name" value="PSMD12/CSN4"/>
</dbReference>
<sequence length="202" mass="21542">VAEDTGVLLSRTLLTNFATKTLVRVSDASAICVGEYALERVSHRSVNFDVQVTAISECVANAYERNQEWAKAAAMLKRIALDTTHRHMTVAQRLQMFLRVTSLYLKENDIAMAEDAINRAAMIAPDGTSATKDPAFTTVQPGHSLSLEMLYMVGVSMAGVSMGGVSMLGVSMGGVSMLGVSMVGVSMAGVARAIKYPAFTTV</sequence>
<dbReference type="EMBL" id="KQ241911">
    <property type="protein sequence ID" value="KNC82605.1"/>
    <property type="molecule type" value="Genomic_DNA"/>
</dbReference>
<dbReference type="PANTHER" id="PTHR10855:SF2">
    <property type="entry name" value="COP9 SIGNALOSOME COMPLEX SUBUNIT 4"/>
    <property type="match status" value="1"/>
</dbReference>
<dbReference type="Pfam" id="PF22241">
    <property type="entry name" value="PSMD12-CSN4_N"/>
    <property type="match status" value="1"/>
</dbReference>
<dbReference type="RefSeq" id="XP_014156507.1">
    <property type="nucleotide sequence ID" value="XM_014301032.1"/>
</dbReference>
<dbReference type="GO" id="GO:0005829">
    <property type="term" value="C:cytosol"/>
    <property type="evidence" value="ECO:0007669"/>
    <property type="project" value="TreeGrafter"/>
</dbReference>
<keyword evidence="5" id="KW-0472">Membrane</keyword>
<feature type="transmembrane region" description="Helical" evidence="5">
    <location>
        <begin position="175"/>
        <end position="194"/>
    </location>
</feature>
<protein>
    <recommendedName>
        <fullName evidence="6">PSMD12/CSN4-like N-terminal domain-containing protein</fullName>
    </recommendedName>
</protein>
<evidence type="ECO:0000256" key="1">
    <source>
        <dbReference type="ARBA" id="ARBA00004123"/>
    </source>
</evidence>
<keyword evidence="5" id="KW-0812">Transmembrane</keyword>
<dbReference type="PANTHER" id="PTHR10855">
    <property type="entry name" value="26S PROTEASOME NON-ATPASE REGULATORY SUBUNIT 12/COP9 SIGNALOSOME COMPLEX SUBUNIT 4"/>
    <property type="match status" value="1"/>
</dbReference>
<evidence type="ECO:0000256" key="5">
    <source>
        <dbReference type="SAM" id="Phobius"/>
    </source>
</evidence>
<name>A0A0L0G0M5_9EUKA</name>
<feature type="non-terminal residue" evidence="7">
    <location>
        <position position="1"/>
    </location>
</feature>
<keyword evidence="5" id="KW-1133">Transmembrane helix</keyword>
<keyword evidence="3" id="KW-0963">Cytoplasm</keyword>
<dbReference type="STRING" id="667725.A0A0L0G0M5"/>
<gene>
    <name evidence="7" type="ORF">SARC_05122</name>
</gene>
<evidence type="ECO:0000259" key="6">
    <source>
        <dbReference type="Pfam" id="PF22241"/>
    </source>
</evidence>
<accession>A0A0L0G0M5</accession>
<evidence type="ECO:0000256" key="2">
    <source>
        <dbReference type="ARBA" id="ARBA00004496"/>
    </source>
</evidence>
<evidence type="ECO:0000313" key="7">
    <source>
        <dbReference type="EMBL" id="KNC82605.1"/>
    </source>
</evidence>
<proteinExistence type="predicted"/>
<dbReference type="Proteomes" id="UP000054560">
    <property type="component" value="Unassembled WGS sequence"/>
</dbReference>
<comment type="subcellular location">
    <subcellularLocation>
        <location evidence="2">Cytoplasm</location>
    </subcellularLocation>
    <subcellularLocation>
        <location evidence="1">Nucleus</location>
    </subcellularLocation>
</comment>
<dbReference type="OrthoDB" id="295656at2759"/>
<dbReference type="InterPro" id="IPR054559">
    <property type="entry name" value="PSMD12-CSN4-like_N"/>
</dbReference>
<organism evidence="7 8">
    <name type="scientific">Sphaeroforma arctica JP610</name>
    <dbReference type="NCBI Taxonomy" id="667725"/>
    <lineage>
        <taxon>Eukaryota</taxon>
        <taxon>Ichthyosporea</taxon>
        <taxon>Ichthyophonida</taxon>
        <taxon>Sphaeroforma</taxon>
    </lineage>
</organism>
<keyword evidence="4" id="KW-0539">Nucleus</keyword>
<evidence type="ECO:0000256" key="4">
    <source>
        <dbReference type="ARBA" id="ARBA00023242"/>
    </source>
</evidence>
<evidence type="ECO:0000256" key="3">
    <source>
        <dbReference type="ARBA" id="ARBA00022490"/>
    </source>
</evidence>
<dbReference type="GO" id="GO:0008180">
    <property type="term" value="C:COP9 signalosome"/>
    <property type="evidence" value="ECO:0007669"/>
    <property type="project" value="TreeGrafter"/>
</dbReference>
<reference evidence="7 8" key="1">
    <citation type="submission" date="2011-02" db="EMBL/GenBank/DDBJ databases">
        <title>The Genome Sequence of Sphaeroforma arctica JP610.</title>
        <authorList>
            <consortium name="The Broad Institute Genome Sequencing Platform"/>
            <person name="Russ C."/>
            <person name="Cuomo C."/>
            <person name="Young S.K."/>
            <person name="Zeng Q."/>
            <person name="Gargeya S."/>
            <person name="Alvarado L."/>
            <person name="Berlin A."/>
            <person name="Chapman S.B."/>
            <person name="Chen Z."/>
            <person name="Freedman E."/>
            <person name="Gellesch M."/>
            <person name="Goldberg J."/>
            <person name="Griggs A."/>
            <person name="Gujja S."/>
            <person name="Heilman E."/>
            <person name="Heiman D."/>
            <person name="Howarth C."/>
            <person name="Mehta T."/>
            <person name="Neiman D."/>
            <person name="Pearson M."/>
            <person name="Roberts A."/>
            <person name="Saif S."/>
            <person name="Shea T."/>
            <person name="Shenoy N."/>
            <person name="Sisk P."/>
            <person name="Stolte C."/>
            <person name="Sykes S."/>
            <person name="White J."/>
            <person name="Yandava C."/>
            <person name="Burger G."/>
            <person name="Gray M.W."/>
            <person name="Holland P.W.H."/>
            <person name="King N."/>
            <person name="Lang F.B.F."/>
            <person name="Roger A.J."/>
            <person name="Ruiz-Trillo I."/>
            <person name="Haas B."/>
            <person name="Nusbaum C."/>
            <person name="Birren B."/>
        </authorList>
    </citation>
    <scope>NUCLEOTIDE SEQUENCE [LARGE SCALE GENOMIC DNA]</scope>
    <source>
        <strain evidence="7 8">JP610</strain>
    </source>
</reference>
<feature type="domain" description="PSMD12/CSN4-like N-terminal" evidence="6">
    <location>
        <begin position="25"/>
        <end position="122"/>
    </location>
</feature>